<dbReference type="RefSeq" id="WP_078765459.1">
    <property type="nucleotide sequence ID" value="NZ_FUXZ01000003.1"/>
</dbReference>
<dbReference type="SMART" id="SM00327">
    <property type="entry name" value="VWA"/>
    <property type="match status" value="1"/>
</dbReference>
<feature type="domain" description="VWFA" evidence="1">
    <location>
        <begin position="52"/>
        <end position="230"/>
    </location>
</feature>
<dbReference type="STRING" id="39495.SAMN02745111_00571"/>
<dbReference type="SUPFAM" id="SSF53300">
    <property type="entry name" value="vWA-like"/>
    <property type="match status" value="1"/>
</dbReference>
<dbReference type="InterPro" id="IPR002035">
    <property type="entry name" value="VWF_A"/>
</dbReference>
<dbReference type="Proteomes" id="UP000190814">
    <property type="component" value="Unassembled WGS sequence"/>
</dbReference>
<dbReference type="EMBL" id="FUXZ01000003">
    <property type="protein sequence ID" value="SKA61813.1"/>
    <property type="molecule type" value="Genomic_DNA"/>
</dbReference>
<organism evidence="2 3">
    <name type="scientific">Eubacterium uniforme</name>
    <dbReference type="NCBI Taxonomy" id="39495"/>
    <lineage>
        <taxon>Bacteria</taxon>
        <taxon>Bacillati</taxon>
        <taxon>Bacillota</taxon>
        <taxon>Clostridia</taxon>
        <taxon>Eubacteriales</taxon>
        <taxon>Eubacteriaceae</taxon>
        <taxon>Eubacterium</taxon>
    </lineage>
</organism>
<dbReference type="PROSITE" id="PS50234">
    <property type="entry name" value="VWFA"/>
    <property type="match status" value="1"/>
</dbReference>
<name>A0A1T4VA65_9FIRM</name>
<evidence type="ECO:0000313" key="3">
    <source>
        <dbReference type="Proteomes" id="UP000190814"/>
    </source>
</evidence>
<dbReference type="Gene3D" id="3.40.50.410">
    <property type="entry name" value="von Willebrand factor, type A domain"/>
    <property type="match status" value="1"/>
</dbReference>
<proteinExistence type="predicted"/>
<dbReference type="Pfam" id="PF00092">
    <property type="entry name" value="VWA"/>
    <property type="match status" value="1"/>
</dbReference>
<accession>A0A1T4VA65</accession>
<gene>
    <name evidence="2" type="ORF">SAMN02745111_00571</name>
</gene>
<dbReference type="OrthoDB" id="9806395at2"/>
<dbReference type="Pfam" id="PF13240">
    <property type="entry name" value="Zn_Ribbon_1"/>
    <property type="match status" value="1"/>
</dbReference>
<dbReference type="InterPro" id="IPR026870">
    <property type="entry name" value="Zinc_ribbon_dom"/>
</dbReference>
<reference evidence="2 3" key="1">
    <citation type="submission" date="2017-02" db="EMBL/GenBank/DDBJ databases">
        <authorList>
            <person name="Peterson S.W."/>
        </authorList>
    </citation>
    <scope>NUCLEOTIDE SEQUENCE [LARGE SCALE GENOMIC DNA]</scope>
    <source>
        <strain evidence="2 3">ATCC 35992</strain>
    </source>
</reference>
<protein>
    <submittedName>
        <fullName evidence="2">Uncharacterized conserved protein YegL, contains vWA domain of TerY type</fullName>
    </submittedName>
</protein>
<dbReference type="InterPro" id="IPR036465">
    <property type="entry name" value="vWFA_dom_sf"/>
</dbReference>
<sequence>MICKYCGKEIADDSEFCPECGQTLGEEVEKPEEETPSSKAQAVSAPGEPHMACVLLLDSSYSMNGKAMDSLNKAINMFQKQTALDELAQKRIDIAIIEFNEGARVVQEFTPLSQMKPVRLVPTGETSMGAGINLAIDKVKERNRFYASMGTPCFKPWIFMITDGEPTDDISVARDRIREEESKGRHGKLKFWAVGVGDYSEDVLKSLTNRCISLDEANFEGIFNWLSESMVAISVSRVGDEPEAGGLPKGAKALSTEW</sequence>
<evidence type="ECO:0000259" key="1">
    <source>
        <dbReference type="PROSITE" id="PS50234"/>
    </source>
</evidence>
<keyword evidence="3" id="KW-1185">Reference proteome</keyword>
<dbReference type="AlphaFoldDB" id="A0A1T4VA65"/>
<evidence type="ECO:0000313" key="2">
    <source>
        <dbReference type="EMBL" id="SKA61813.1"/>
    </source>
</evidence>